<accession>A0A2Z6QPY6</accession>
<sequence length="76" mass="9054">MLLNYVIKCINYKYYKLKIGGVETEKKRIVIIEEKLWFQQYFNRDGHGGVSLGGRSWWNGTGWREKGISLTIFQFF</sequence>
<protein>
    <submittedName>
        <fullName evidence="1">Uncharacterized protein</fullName>
    </submittedName>
</protein>
<organism evidence="1 2">
    <name type="scientific">Rhizophagus clarus</name>
    <dbReference type="NCBI Taxonomy" id="94130"/>
    <lineage>
        <taxon>Eukaryota</taxon>
        <taxon>Fungi</taxon>
        <taxon>Fungi incertae sedis</taxon>
        <taxon>Mucoromycota</taxon>
        <taxon>Glomeromycotina</taxon>
        <taxon>Glomeromycetes</taxon>
        <taxon>Glomerales</taxon>
        <taxon>Glomeraceae</taxon>
        <taxon>Rhizophagus</taxon>
    </lineage>
</organism>
<dbReference type="EMBL" id="BEXD01001079">
    <property type="protein sequence ID" value="GBB92140.1"/>
    <property type="molecule type" value="Genomic_DNA"/>
</dbReference>
<proteinExistence type="predicted"/>
<dbReference type="AlphaFoldDB" id="A0A2Z6QPY6"/>
<keyword evidence="2" id="KW-1185">Reference proteome</keyword>
<reference evidence="1 2" key="1">
    <citation type="submission" date="2017-11" db="EMBL/GenBank/DDBJ databases">
        <title>The genome of Rhizophagus clarus HR1 reveals common genetic basis of auxotrophy among arbuscular mycorrhizal fungi.</title>
        <authorList>
            <person name="Kobayashi Y."/>
        </authorList>
    </citation>
    <scope>NUCLEOTIDE SEQUENCE [LARGE SCALE GENOMIC DNA]</scope>
    <source>
        <strain evidence="1 2">HR1</strain>
    </source>
</reference>
<evidence type="ECO:0000313" key="1">
    <source>
        <dbReference type="EMBL" id="GBB92140.1"/>
    </source>
</evidence>
<gene>
    <name evidence="1" type="ORF">RclHR1_01970022</name>
</gene>
<evidence type="ECO:0000313" key="2">
    <source>
        <dbReference type="Proteomes" id="UP000247702"/>
    </source>
</evidence>
<name>A0A2Z6QPY6_9GLOM</name>
<dbReference type="Proteomes" id="UP000247702">
    <property type="component" value="Unassembled WGS sequence"/>
</dbReference>
<comment type="caution">
    <text evidence="1">The sequence shown here is derived from an EMBL/GenBank/DDBJ whole genome shotgun (WGS) entry which is preliminary data.</text>
</comment>